<gene>
    <name evidence="5" type="ORF">SAMN05444380_13410</name>
</gene>
<dbReference type="RefSeq" id="WP_010527998.1">
    <property type="nucleotide sequence ID" value="NZ_AFSL01000068.1"/>
</dbReference>
<dbReference type="GO" id="GO:0008270">
    <property type="term" value="F:zinc ion binding"/>
    <property type="evidence" value="ECO:0007669"/>
    <property type="project" value="TreeGrafter"/>
</dbReference>
<name>A0A1I2FRQ4_9BACT</name>
<evidence type="ECO:0000256" key="1">
    <source>
        <dbReference type="ARBA" id="ARBA00022679"/>
    </source>
</evidence>
<evidence type="ECO:0000256" key="2">
    <source>
        <dbReference type="ARBA" id="ARBA00023315"/>
    </source>
</evidence>
<feature type="chain" id="PRO_5010282189" evidence="3">
    <location>
        <begin position="28"/>
        <end position="341"/>
    </location>
</feature>
<evidence type="ECO:0000313" key="6">
    <source>
        <dbReference type="Proteomes" id="UP000181976"/>
    </source>
</evidence>
<organism evidence="5 6">
    <name type="scientific">Thermophagus xiamenensis</name>
    <dbReference type="NCBI Taxonomy" id="385682"/>
    <lineage>
        <taxon>Bacteria</taxon>
        <taxon>Pseudomonadati</taxon>
        <taxon>Bacteroidota</taxon>
        <taxon>Bacteroidia</taxon>
        <taxon>Marinilabiliales</taxon>
        <taxon>Marinilabiliaceae</taxon>
        <taxon>Thermophagus</taxon>
    </lineage>
</organism>
<dbReference type="InterPro" id="IPR007484">
    <property type="entry name" value="Peptidase_M28"/>
</dbReference>
<dbReference type="OrthoDB" id="9773494at2"/>
<dbReference type="SUPFAM" id="SSF53187">
    <property type="entry name" value="Zn-dependent exopeptidases"/>
    <property type="match status" value="1"/>
</dbReference>
<dbReference type="Pfam" id="PF04389">
    <property type="entry name" value="Peptidase_M28"/>
    <property type="match status" value="1"/>
</dbReference>
<dbReference type="PANTHER" id="PTHR12283">
    <property type="entry name" value="GLUTAMINYL-PEPTIDE CYCLOTRANSFERASE"/>
    <property type="match status" value="1"/>
</dbReference>
<keyword evidence="3" id="KW-0732">Signal</keyword>
<evidence type="ECO:0000259" key="4">
    <source>
        <dbReference type="Pfam" id="PF04389"/>
    </source>
</evidence>
<evidence type="ECO:0000256" key="3">
    <source>
        <dbReference type="SAM" id="SignalP"/>
    </source>
</evidence>
<dbReference type="GO" id="GO:0016603">
    <property type="term" value="F:glutaminyl-peptide cyclotransferase activity"/>
    <property type="evidence" value="ECO:0007669"/>
    <property type="project" value="TreeGrafter"/>
</dbReference>
<keyword evidence="2" id="KW-0012">Acyltransferase</keyword>
<dbReference type="InterPro" id="IPR040234">
    <property type="entry name" value="QC/QCL"/>
</dbReference>
<dbReference type="eggNOG" id="COG2234">
    <property type="taxonomic scope" value="Bacteria"/>
</dbReference>
<dbReference type="Gene3D" id="3.40.630.10">
    <property type="entry name" value="Zn peptidases"/>
    <property type="match status" value="1"/>
</dbReference>
<feature type="domain" description="Peptidase M28" evidence="4">
    <location>
        <begin position="113"/>
        <end position="335"/>
    </location>
</feature>
<reference evidence="5 6" key="1">
    <citation type="submission" date="2016-10" db="EMBL/GenBank/DDBJ databases">
        <authorList>
            <person name="de Groot N.N."/>
        </authorList>
    </citation>
    <scope>NUCLEOTIDE SEQUENCE [LARGE SCALE GENOMIC DNA]</scope>
    <source>
        <strain evidence="5 6">DSM 19012</strain>
    </source>
</reference>
<feature type="signal peptide" evidence="3">
    <location>
        <begin position="1"/>
        <end position="27"/>
    </location>
</feature>
<dbReference type="InParanoid" id="A0A1I2FRQ4"/>
<protein>
    <submittedName>
        <fullName evidence="5">Peptidase family M28</fullName>
    </submittedName>
</protein>
<evidence type="ECO:0000313" key="5">
    <source>
        <dbReference type="EMBL" id="SFF07985.1"/>
    </source>
</evidence>
<sequence length="341" mass="38546">MKNNLNFLIKMPLILSFLAIISMGAGCGNQSNRKANVQKKETLPPLPTPEFNADSAYAYIQKQVEFGPRVPNTEAHEACAQWLTNKMKELGANVVVQEGKVTAFDNSVLSIKNIIAQFQPEKNDRILLFAHWDTRPFADHDPDPAKRNHPIDGANDGASGVGVLMEIARHLKSHPTHPGIDIIFFDAEDYGIPDHLDIPYKQDTWCLGSQYWGKNPHKKDYYARYGILLDMVGAKGARFHQERYSLQWASGLVDHIWDTAARIGYGNYFIFDKGGYITDDHVYVNKLTGIQTVDIIEYDPTNNSSFGKYWHTHNDNMDVIGKETLKAVGQTVLEVIYQNQY</sequence>
<accession>A0A1I2FRQ4</accession>
<dbReference type="PROSITE" id="PS51257">
    <property type="entry name" value="PROKAR_LIPOPROTEIN"/>
    <property type="match status" value="1"/>
</dbReference>
<dbReference type="AlphaFoldDB" id="A0A1I2FRQ4"/>
<proteinExistence type="predicted"/>
<dbReference type="EMBL" id="FONA01000034">
    <property type="protein sequence ID" value="SFF07985.1"/>
    <property type="molecule type" value="Genomic_DNA"/>
</dbReference>
<keyword evidence="1" id="KW-0808">Transferase</keyword>
<dbReference type="Proteomes" id="UP000181976">
    <property type="component" value="Unassembled WGS sequence"/>
</dbReference>
<dbReference type="PANTHER" id="PTHR12283:SF6">
    <property type="entry name" value="GLUTAMINYL-PEPTIDE CYCLOTRANSFERASE-RELATED"/>
    <property type="match status" value="1"/>
</dbReference>
<dbReference type="STRING" id="385682.SAMN05444380_13410"/>
<keyword evidence="6" id="KW-1185">Reference proteome</keyword>